<name>A0A172TRK6_9BACT</name>
<organism evidence="2 3">
    <name type="scientific">Flavisolibacter tropicus</name>
    <dbReference type="NCBI Taxonomy" id="1492898"/>
    <lineage>
        <taxon>Bacteria</taxon>
        <taxon>Pseudomonadati</taxon>
        <taxon>Bacteroidota</taxon>
        <taxon>Chitinophagia</taxon>
        <taxon>Chitinophagales</taxon>
        <taxon>Chitinophagaceae</taxon>
        <taxon>Flavisolibacter</taxon>
    </lineage>
</organism>
<reference evidence="2 3" key="2">
    <citation type="journal article" date="2016" name="Int. J. Syst. Evol. Microbiol.">
        <title>Flavisolibacter tropicus sp. nov., isolated from tropical soil.</title>
        <authorList>
            <person name="Lee J.J."/>
            <person name="Kang M.S."/>
            <person name="Kim G.S."/>
            <person name="Lee C.S."/>
            <person name="Lim S."/>
            <person name="Lee J."/>
            <person name="Roh S.H."/>
            <person name="Kang H."/>
            <person name="Ha J.M."/>
            <person name="Bae S."/>
            <person name="Jung H.Y."/>
            <person name="Kim M.K."/>
        </authorList>
    </citation>
    <scope>NUCLEOTIDE SEQUENCE [LARGE SCALE GENOMIC DNA]</scope>
    <source>
        <strain evidence="2 3">LCS9</strain>
    </source>
</reference>
<dbReference type="InterPro" id="IPR001173">
    <property type="entry name" value="Glyco_trans_2-like"/>
</dbReference>
<dbReference type="InterPro" id="IPR050834">
    <property type="entry name" value="Glycosyltransf_2"/>
</dbReference>
<dbReference type="PANTHER" id="PTHR43685:SF2">
    <property type="entry name" value="GLYCOSYLTRANSFERASE 2-LIKE DOMAIN-CONTAINING PROTEIN"/>
    <property type="match status" value="1"/>
</dbReference>
<dbReference type="Gene3D" id="3.90.550.10">
    <property type="entry name" value="Spore Coat Polysaccharide Biosynthesis Protein SpsA, Chain A"/>
    <property type="match status" value="1"/>
</dbReference>
<dbReference type="RefSeq" id="WP_066401747.1">
    <property type="nucleotide sequence ID" value="NZ_CP011390.1"/>
</dbReference>
<protein>
    <recommendedName>
        <fullName evidence="1">Glycosyltransferase 2-like domain-containing protein</fullName>
    </recommendedName>
</protein>
<evidence type="ECO:0000313" key="2">
    <source>
        <dbReference type="EMBL" id="ANE49628.1"/>
    </source>
</evidence>
<dbReference type="InterPro" id="IPR029044">
    <property type="entry name" value="Nucleotide-diphossugar_trans"/>
</dbReference>
<dbReference type="Proteomes" id="UP000077177">
    <property type="component" value="Chromosome"/>
</dbReference>
<evidence type="ECO:0000313" key="3">
    <source>
        <dbReference type="Proteomes" id="UP000077177"/>
    </source>
</evidence>
<gene>
    <name evidence="2" type="ORF">SY85_03015</name>
</gene>
<dbReference type="EMBL" id="CP011390">
    <property type="protein sequence ID" value="ANE49628.1"/>
    <property type="molecule type" value="Genomic_DNA"/>
</dbReference>
<dbReference type="OrthoDB" id="9815829at2"/>
<dbReference type="KEGG" id="fla:SY85_03015"/>
<reference evidence="3" key="1">
    <citation type="submission" date="2015-01" db="EMBL/GenBank/DDBJ databases">
        <title>Flavisolibacter sp./LCS9/ whole genome sequencing.</title>
        <authorList>
            <person name="Kim M.K."/>
            <person name="Srinivasan S."/>
            <person name="Lee J.-J."/>
        </authorList>
    </citation>
    <scope>NUCLEOTIDE SEQUENCE [LARGE SCALE GENOMIC DNA]</scope>
    <source>
        <strain evidence="3">LCS9</strain>
    </source>
</reference>
<evidence type="ECO:0000259" key="1">
    <source>
        <dbReference type="Pfam" id="PF00535"/>
    </source>
</evidence>
<sequence length="344" mass="39709">MERILKTPPRISPVNADEKRPIWSVMIPTYNCYQHIRQTLESVLLQDPGPEMMQIEVIDDCSSDGDVEALVLEVGKGRIGFYRQAQNVGHHRNFETCLNRSKGEYVHLLHGDDCVLNGFYKEIETLFEKHPNAGAAFTKNGYLDVWNNMSIPEKSLRNRAGILEDFLFDIAQGQMLQVVAMVVKRKVYEDLGGFYAVNYCEDWEMWIRIAAHYPVAYTPNCLALYRGGQNNAASITSTSMVKGENFKNMYKAIELSQQYLPVEKRRFIKNMAKKRYSMHIAKASNNIYDYSSKVAFKQALCALKMHQNSRTVYWVMRLYLKHFRHLVMGKSIKNHQLEINATQA</sequence>
<dbReference type="PANTHER" id="PTHR43685">
    <property type="entry name" value="GLYCOSYLTRANSFERASE"/>
    <property type="match status" value="1"/>
</dbReference>
<dbReference type="Pfam" id="PF00535">
    <property type="entry name" value="Glycos_transf_2"/>
    <property type="match status" value="1"/>
</dbReference>
<dbReference type="STRING" id="1492898.SY85_03015"/>
<dbReference type="SUPFAM" id="SSF53448">
    <property type="entry name" value="Nucleotide-diphospho-sugar transferases"/>
    <property type="match status" value="1"/>
</dbReference>
<feature type="domain" description="Glycosyltransferase 2-like" evidence="1">
    <location>
        <begin position="24"/>
        <end position="168"/>
    </location>
</feature>
<keyword evidence="3" id="KW-1185">Reference proteome</keyword>
<dbReference type="AlphaFoldDB" id="A0A172TRK6"/>
<proteinExistence type="predicted"/>
<dbReference type="PATRIC" id="fig|1492898.3.peg.659"/>
<accession>A0A172TRK6</accession>